<evidence type="ECO:0000256" key="5">
    <source>
        <dbReference type="ARBA" id="ARBA00022679"/>
    </source>
</evidence>
<evidence type="ECO:0000256" key="8">
    <source>
        <dbReference type="ARBA" id="ARBA00022989"/>
    </source>
</evidence>
<dbReference type="RefSeq" id="WP_091263362.1">
    <property type="nucleotide sequence ID" value="NZ_FMCS01000005.1"/>
</dbReference>
<feature type="transmembrane region" description="Helical" evidence="11">
    <location>
        <begin position="154"/>
        <end position="174"/>
    </location>
</feature>
<dbReference type="PANTHER" id="PTHR12468">
    <property type="entry name" value="GPI MANNOSYLTRANSFERASE 2"/>
    <property type="match status" value="1"/>
</dbReference>
<feature type="transmembrane region" description="Helical" evidence="11">
    <location>
        <begin position="42"/>
        <end position="63"/>
    </location>
</feature>
<evidence type="ECO:0000256" key="10">
    <source>
        <dbReference type="SAM" id="MobiDB-lite"/>
    </source>
</evidence>
<dbReference type="AlphaFoldDB" id="A0A1C4X5C9"/>
<reference evidence="13" key="1">
    <citation type="submission" date="2016-06" db="EMBL/GenBank/DDBJ databases">
        <authorList>
            <person name="Varghese N."/>
            <person name="Submissions Spin"/>
        </authorList>
    </citation>
    <scope>NUCLEOTIDE SEQUENCE [LARGE SCALE GENOMIC DNA]</scope>
    <source>
        <strain evidence="13">DSM 45246</strain>
    </source>
</reference>
<evidence type="ECO:0000256" key="1">
    <source>
        <dbReference type="ARBA" id="ARBA00004477"/>
    </source>
</evidence>
<dbReference type="EMBL" id="FMCS01000005">
    <property type="protein sequence ID" value="SCF03644.1"/>
    <property type="molecule type" value="Genomic_DNA"/>
</dbReference>
<evidence type="ECO:0000256" key="2">
    <source>
        <dbReference type="ARBA" id="ARBA00004687"/>
    </source>
</evidence>
<keyword evidence="7" id="KW-0256">Endoplasmic reticulum</keyword>
<dbReference type="Proteomes" id="UP000199629">
    <property type="component" value="Unassembled WGS sequence"/>
</dbReference>
<comment type="pathway">
    <text evidence="2">Glycolipid biosynthesis; glycosylphosphatidylinositol-anchor biosynthesis.</text>
</comment>
<organism evidence="12 13">
    <name type="scientific">Micromonospora chaiyaphumensis</name>
    <dbReference type="NCBI Taxonomy" id="307119"/>
    <lineage>
        <taxon>Bacteria</taxon>
        <taxon>Bacillati</taxon>
        <taxon>Actinomycetota</taxon>
        <taxon>Actinomycetes</taxon>
        <taxon>Micromonosporales</taxon>
        <taxon>Micromonosporaceae</taxon>
        <taxon>Micromonospora</taxon>
    </lineage>
</organism>
<dbReference type="UniPathway" id="UPA00196"/>
<keyword evidence="9 11" id="KW-0472">Membrane</keyword>
<evidence type="ECO:0000256" key="9">
    <source>
        <dbReference type="ARBA" id="ARBA00023136"/>
    </source>
</evidence>
<dbReference type="GO" id="GO:0006506">
    <property type="term" value="P:GPI anchor biosynthetic process"/>
    <property type="evidence" value="ECO:0007669"/>
    <property type="project" value="UniProtKB-UniPathway"/>
</dbReference>
<comment type="subcellular location">
    <subcellularLocation>
        <location evidence="1">Endoplasmic reticulum membrane</location>
        <topology evidence="1">Multi-pass membrane protein</topology>
    </subcellularLocation>
</comment>
<dbReference type="GO" id="GO:0004376">
    <property type="term" value="F:GPI mannosyltransferase activity"/>
    <property type="evidence" value="ECO:0007669"/>
    <property type="project" value="InterPro"/>
</dbReference>
<gene>
    <name evidence="12" type="ORF">GA0070214_105137</name>
</gene>
<evidence type="ECO:0000256" key="4">
    <source>
        <dbReference type="ARBA" id="ARBA00022676"/>
    </source>
</evidence>
<evidence type="ECO:0000256" key="7">
    <source>
        <dbReference type="ARBA" id="ARBA00022824"/>
    </source>
</evidence>
<feature type="transmembrane region" description="Helical" evidence="11">
    <location>
        <begin position="323"/>
        <end position="341"/>
    </location>
</feature>
<keyword evidence="5 12" id="KW-0808">Transferase</keyword>
<evidence type="ECO:0000256" key="11">
    <source>
        <dbReference type="SAM" id="Phobius"/>
    </source>
</evidence>
<feature type="transmembrane region" description="Helical" evidence="11">
    <location>
        <begin position="194"/>
        <end position="224"/>
    </location>
</feature>
<evidence type="ECO:0000256" key="6">
    <source>
        <dbReference type="ARBA" id="ARBA00022692"/>
    </source>
</evidence>
<feature type="transmembrane region" description="Helical" evidence="11">
    <location>
        <begin position="347"/>
        <end position="363"/>
    </location>
</feature>
<dbReference type="GO" id="GO:0016020">
    <property type="term" value="C:membrane"/>
    <property type="evidence" value="ECO:0007669"/>
    <property type="project" value="GOC"/>
</dbReference>
<keyword evidence="6 11" id="KW-0812">Transmembrane</keyword>
<keyword evidence="8 11" id="KW-1133">Transmembrane helix</keyword>
<feature type="transmembrane region" description="Helical" evidence="11">
    <location>
        <begin position="297"/>
        <end position="316"/>
    </location>
</feature>
<accession>A0A1C4X5C9</accession>
<feature type="transmembrane region" description="Helical" evidence="11">
    <location>
        <begin position="236"/>
        <end position="255"/>
    </location>
</feature>
<dbReference type="InterPro" id="IPR007315">
    <property type="entry name" value="PIG-V/Gpi18"/>
</dbReference>
<feature type="transmembrane region" description="Helical" evidence="11">
    <location>
        <begin position="370"/>
        <end position="392"/>
    </location>
</feature>
<feature type="transmembrane region" description="Helical" evidence="11">
    <location>
        <begin position="124"/>
        <end position="147"/>
    </location>
</feature>
<keyword evidence="4 12" id="KW-0328">Glycosyltransferase</keyword>
<evidence type="ECO:0000256" key="3">
    <source>
        <dbReference type="ARBA" id="ARBA00022502"/>
    </source>
</evidence>
<feature type="compositionally biased region" description="Pro residues" evidence="10">
    <location>
        <begin position="11"/>
        <end position="26"/>
    </location>
</feature>
<keyword evidence="13" id="KW-1185">Reference proteome</keyword>
<evidence type="ECO:0000313" key="12">
    <source>
        <dbReference type="EMBL" id="SCF03644.1"/>
    </source>
</evidence>
<evidence type="ECO:0000313" key="13">
    <source>
        <dbReference type="Proteomes" id="UP000199629"/>
    </source>
</evidence>
<protein>
    <submittedName>
        <fullName evidence="12">Mannosyltransferase (PIG-V)</fullName>
    </submittedName>
</protein>
<sequence>MDVVTTEEPSRPAPAPSAEPASPPPGHAGLGVRLRNAARQALPALAAYAVIRLIGVLAVYVWARNLGVSPGQRLTRSDATYYLSIAQHGYDGYAKTQSDMAFFPLYPGLVGVLERIVPLSPRDVALIVAWLGGLAAAWALFAIGAYLHDRRTGVLLAALWAALPHAIVESMAYSETLFTALTAWSLYALLRRQWLAAGVLCLFAGLTRTTASSLIPVVGLAALIAVVRRRDGWRPWAAMLLAPAGWLAYLAWVGVQTGRPDGWFHIQSAGWGSSFDFGVYTFQRGREVLAQPAAPQMLVVSVVALLAVMFFVLSVLDRQPWELLLYSGLLLVTTLGSAGYYHSKARFLLPAFALLLPAAVGLARAGRARAVTVLVAVTAFSTYFGGYLLLIWTRSP</sequence>
<dbReference type="PANTHER" id="PTHR12468:SF2">
    <property type="entry name" value="GPI MANNOSYLTRANSFERASE 2"/>
    <property type="match status" value="1"/>
</dbReference>
<keyword evidence="3" id="KW-0337">GPI-anchor biosynthesis</keyword>
<feature type="region of interest" description="Disordered" evidence="10">
    <location>
        <begin position="1"/>
        <end position="29"/>
    </location>
</feature>
<proteinExistence type="predicted"/>
<name>A0A1C4X5C9_9ACTN</name>
<dbReference type="GO" id="GO:0000009">
    <property type="term" value="F:alpha-1,6-mannosyltransferase activity"/>
    <property type="evidence" value="ECO:0007669"/>
    <property type="project" value="InterPro"/>
</dbReference>